<gene>
    <name evidence="13" type="primary">LOC123105382</name>
</gene>
<dbReference type="Gramene" id="TraesJAG5A03G02746130.1">
    <property type="protein sequence ID" value="TraesJAG5A03G02746130.1"/>
    <property type="gene ID" value="TraesJAG5A03G02746130"/>
</dbReference>
<evidence type="ECO:0000256" key="6">
    <source>
        <dbReference type="ARBA" id="ARBA00022723"/>
    </source>
</evidence>
<dbReference type="EnsemblPlants" id="TraesCS5A02G435500.1">
    <property type="protein sequence ID" value="TraesCS5A02G435500.1"/>
    <property type="gene ID" value="TraesCS5A02G435500"/>
</dbReference>
<dbReference type="InterPro" id="IPR013083">
    <property type="entry name" value="Znf_RING/FYVE/PHD"/>
</dbReference>
<keyword evidence="9" id="KW-0862">Zinc</keyword>
<keyword evidence="5" id="KW-0808">Transferase</keyword>
<dbReference type="Gramene" id="TraesLDM5A03G02747450.1">
    <property type="protein sequence ID" value="TraesLDM5A03G02747450.1"/>
    <property type="gene ID" value="TraesLDM5A03G02747450"/>
</dbReference>
<dbReference type="Gramene" id="TraesNOR5A03G02768370.1">
    <property type="protein sequence ID" value="TraesNOR5A03G02768370.1"/>
    <property type="gene ID" value="TraesNOR5A03G02768370"/>
</dbReference>
<proteinExistence type="inferred from homology"/>
<dbReference type="InterPro" id="IPR049548">
    <property type="entry name" value="Sina-like_RING"/>
</dbReference>
<evidence type="ECO:0000256" key="11">
    <source>
        <dbReference type="PROSITE-ProRule" id="PRU00455"/>
    </source>
</evidence>
<dbReference type="PANTHER" id="PTHR46632">
    <property type="entry name" value="E3 UBIQUITIN-PROTEIN LIGASE SINA-LIKE 4"/>
    <property type="match status" value="1"/>
</dbReference>
<evidence type="ECO:0000256" key="4">
    <source>
        <dbReference type="ARBA" id="ARBA00012483"/>
    </source>
</evidence>
<comment type="pathway">
    <text evidence="2">Protein modification; protein ubiquitination.</text>
</comment>
<dbReference type="Gramene" id="TraesCS5A03G1027900.1">
    <property type="protein sequence ID" value="TraesCS5A03G1027900.1.CDS"/>
    <property type="gene ID" value="TraesCS5A03G1027900"/>
</dbReference>
<dbReference type="Gramene" id="TraesRN5A0101041600.1">
    <property type="protein sequence ID" value="TraesRN5A0101041600.1"/>
    <property type="gene ID" value="TraesRN5A0101041600"/>
</dbReference>
<dbReference type="Gramene" id="TraesJUL5A03G02763570.1">
    <property type="protein sequence ID" value="TraesJUL5A03G02763570.1"/>
    <property type="gene ID" value="TraesJUL5A03G02763570"/>
</dbReference>
<reference evidence="13" key="1">
    <citation type="submission" date="2018-08" db="EMBL/GenBank/DDBJ databases">
        <authorList>
            <person name="Rossello M."/>
        </authorList>
    </citation>
    <scope>NUCLEOTIDE SEQUENCE [LARGE SCALE GENOMIC DNA]</scope>
    <source>
        <strain evidence="13">cv. Chinese Spring</strain>
    </source>
</reference>
<comment type="function">
    <text evidence="10">E3 ubiquitin-protein ligase that mediates ubiquitination and subsequent proteasomal degradation of target proteins. E3 ubiquitin ligases accept ubiquitin from an E2 ubiquitin-conjugating enzyme in the form of a thioester and then directly transfers the ubiquitin to targeted substrates. It probably triggers the ubiquitin-mediated degradation of different substrates.</text>
</comment>
<keyword evidence="6" id="KW-0479">Metal-binding</keyword>
<evidence type="ECO:0000256" key="7">
    <source>
        <dbReference type="ARBA" id="ARBA00022771"/>
    </source>
</evidence>
<sequence>MELELPNGPVKREMVVHEAAVRGGGGGGHGGDMRMRMDVTVRINADMFHCPICFRPFKPPVFQCEGGHLACGSCVVELPWQQCGKCEHGGDFHACPLLDTFVSSASVQCDHHGCGRYVTYHEAGQHRSACPHAPCSCALPGCGFLGPPPALLLHLNALHSVPVHDVPYSKALLLQVQASPEPRHLLRGEEDGRAFLLVTGAHGPGAAVTVSVVCIRAAASPSPRYSVKLWANGPPPPANRKMDTIWADFEATSSTSPGTVALEELTSFLTVPPRYLHGAGASKELPLHVRIDKITS</sequence>
<organism evidence="13">
    <name type="scientific">Triticum aestivum</name>
    <name type="common">Wheat</name>
    <dbReference type="NCBI Taxonomy" id="4565"/>
    <lineage>
        <taxon>Eukaryota</taxon>
        <taxon>Viridiplantae</taxon>
        <taxon>Streptophyta</taxon>
        <taxon>Embryophyta</taxon>
        <taxon>Tracheophyta</taxon>
        <taxon>Spermatophyta</taxon>
        <taxon>Magnoliopsida</taxon>
        <taxon>Liliopsida</taxon>
        <taxon>Poales</taxon>
        <taxon>Poaceae</taxon>
        <taxon>BOP clade</taxon>
        <taxon>Pooideae</taxon>
        <taxon>Triticodae</taxon>
        <taxon>Triticeae</taxon>
        <taxon>Triticinae</taxon>
        <taxon>Triticum</taxon>
    </lineage>
</organism>
<dbReference type="Pfam" id="PF21362">
    <property type="entry name" value="Sina_RING"/>
    <property type="match status" value="1"/>
</dbReference>
<dbReference type="GO" id="GO:0061630">
    <property type="term" value="F:ubiquitin protein ligase activity"/>
    <property type="evidence" value="ECO:0007669"/>
    <property type="project" value="UniProtKB-EC"/>
</dbReference>
<evidence type="ECO:0000256" key="1">
    <source>
        <dbReference type="ARBA" id="ARBA00000900"/>
    </source>
</evidence>
<dbReference type="PROSITE" id="PS51081">
    <property type="entry name" value="ZF_SIAH"/>
    <property type="match status" value="1"/>
</dbReference>
<feature type="domain" description="SIAH-type" evidence="12">
    <location>
        <begin position="102"/>
        <end position="160"/>
    </location>
</feature>
<keyword evidence="8" id="KW-0833">Ubl conjugation pathway</keyword>
<dbReference type="GeneID" id="123105382"/>
<dbReference type="InterPro" id="IPR044286">
    <property type="entry name" value="SINL_plant"/>
</dbReference>
<evidence type="ECO:0000259" key="12">
    <source>
        <dbReference type="PROSITE" id="PS51081"/>
    </source>
</evidence>
<evidence type="ECO:0000256" key="3">
    <source>
        <dbReference type="ARBA" id="ARBA00009119"/>
    </source>
</evidence>
<dbReference type="STRING" id="4565.A0A3B6KQX6"/>
<reference evidence="13" key="2">
    <citation type="submission" date="2018-10" db="UniProtKB">
        <authorList>
            <consortium name="EnsemblPlants"/>
        </authorList>
    </citation>
    <scope>IDENTIFICATION</scope>
</reference>
<keyword evidence="14" id="KW-1185">Reference proteome</keyword>
<dbReference type="OMA" id="HEAGQHR"/>
<dbReference type="EC" id="2.3.2.27" evidence="4"/>
<dbReference type="InterPro" id="IPR013010">
    <property type="entry name" value="Znf_SIAH"/>
</dbReference>
<dbReference type="Proteomes" id="UP000019116">
    <property type="component" value="Chromosome 5A"/>
</dbReference>
<dbReference type="Gramene" id="TraesCS5A02G435500.1">
    <property type="protein sequence ID" value="TraesCS5A02G435500.1"/>
    <property type="gene ID" value="TraesCS5A02G435500"/>
</dbReference>
<dbReference type="OrthoDB" id="605468at2759"/>
<dbReference type="Gene3D" id="3.30.40.10">
    <property type="entry name" value="Zinc/RING finger domain, C3HC4 (zinc finger)"/>
    <property type="match status" value="1"/>
</dbReference>
<accession>A0A3B6KQX6</accession>
<evidence type="ECO:0000256" key="2">
    <source>
        <dbReference type="ARBA" id="ARBA00004906"/>
    </source>
</evidence>
<dbReference type="PANTHER" id="PTHR46632:SF6">
    <property type="entry name" value="SIAH-TYPE DOMAIN-CONTAINING PROTEIN"/>
    <property type="match status" value="1"/>
</dbReference>
<dbReference type="AlphaFoldDB" id="A0A3B6KQX6"/>
<dbReference type="KEGG" id="taes:123105382"/>
<dbReference type="RefSeq" id="XP_044383373.1">
    <property type="nucleotide sequence ID" value="XM_044527438.1"/>
</dbReference>
<dbReference type="SUPFAM" id="SSF49599">
    <property type="entry name" value="TRAF domain-like"/>
    <property type="match status" value="1"/>
</dbReference>
<evidence type="ECO:0000256" key="10">
    <source>
        <dbReference type="ARBA" id="ARBA00024004"/>
    </source>
</evidence>
<comment type="catalytic activity">
    <reaction evidence="1">
        <text>S-ubiquitinyl-[E2 ubiquitin-conjugating enzyme]-L-cysteine + [acceptor protein]-L-lysine = [E2 ubiquitin-conjugating enzyme]-L-cysteine + N(6)-ubiquitinyl-[acceptor protein]-L-lysine.</text>
        <dbReference type="EC" id="2.3.2.27"/>
    </reaction>
</comment>
<keyword evidence="7 11" id="KW-0863">Zinc-finger</keyword>
<name>A0A3B6KQX6_WHEAT</name>
<evidence type="ECO:0000313" key="14">
    <source>
        <dbReference type="Proteomes" id="UP000019116"/>
    </source>
</evidence>
<protein>
    <recommendedName>
        <fullName evidence="4">RING-type E3 ubiquitin transferase</fullName>
        <ecNumber evidence="4">2.3.2.27</ecNumber>
    </recommendedName>
</protein>
<evidence type="ECO:0000256" key="9">
    <source>
        <dbReference type="ARBA" id="ARBA00022833"/>
    </source>
</evidence>
<evidence type="ECO:0000256" key="5">
    <source>
        <dbReference type="ARBA" id="ARBA00022679"/>
    </source>
</evidence>
<dbReference type="GO" id="GO:0008270">
    <property type="term" value="F:zinc ion binding"/>
    <property type="evidence" value="ECO:0007669"/>
    <property type="project" value="UniProtKB-KW"/>
</dbReference>
<evidence type="ECO:0000256" key="8">
    <source>
        <dbReference type="ARBA" id="ARBA00022786"/>
    </source>
</evidence>
<evidence type="ECO:0000313" key="13">
    <source>
        <dbReference type="EnsemblPlants" id="TraesCS5A02G435500.1"/>
    </source>
</evidence>
<dbReference type="Gramene" id="TraesWEE_scaffold_058951_01G000100.1">
    <property type="protein sequence ID" value="TraesWEE_scaffold_058951_01G000100.1"/>
    <property type="gene ID" value="TraesWEE_scaffold_058951_01G000100"/>
</dbReference>
<dbReference type="Gramene" id="TraesARI5A03G02786710.1">
    <property type="protein sequence ID" value="TraesARI5A03G02786710.1"/>
    <property type="gene ID" value="TraesARI5A03G02786710"/>
</dbReference>
<comment type="similarity">
    <text evidence="3">Belongs to the SINA (Seven in absentia) family.</text>
</comment>